<protein>
    <recommendedName>
        <fullName evidence="4">Tetratricopeptide repeat protein</fullName>
    </recommendedName>
</protein>
<gene>
    <name evidence="2" type="ORF">GCM10011591_04330</name>
</gene>
<evidence type="ECO:0000313" key="3">
    <source>
        <dbReference type="Proteomes" id="UP000612956"/>
    </source>
</evidence>
<evidence type="ECO:0000313" key="2">
    <source>
        <dbReference type="EMBL" id="GGK35805.1"/>
    </source>
</evidence>
<dbReference type="AlphaFoldDB" id="A0A917V4F3"/>
<dbReference type="EMBL" id="BMMW01000001">
    <property type="protein sequence ID" value="GGK35805.1"/>
    <property type="molecule type" value="Genomic_DNA"/>
</dbReference>
<name>A0A917V4F3_9NOCA</name>
<evidence type="ECO:0008006" key="4">
    <source>
        <dbReference type="Google" id="ProtNLM"/>
    </source>
</evidence>
<dbReference type="InterPro" id="IPR011990">
    <property type="entry name" value="TPR-like_helical_dom_sf"/>
</dbReference>
<organism evidence="2 3">
    <name type="scientific">Nocardia camponoti</name>
    <dbReference type="NCBI Taxonomy" id="1616106"/>
    <lineage>
        <taxon>Bacteria</taxon>
        <taxon>Bacillati</taxon>
        <taxon>Actinomycetota</taxon>
        <taxon>Actinomycetes</taxon>
        <taxon>Mycobacteriales</taxon>
        <taxon>Nocardiaceae</taxon>
        <taxon>Nocardia</taxon>
    </lineage>
</organism>
<feature type="region of interest" description="Disordered" evidence="1">
    <location>
        <begin position="172"/>
        <end position="220"/>
    </location>
</feature>
<sequence length="292" mass="30584">MNQPDAPDRHERPPLSARYTGAEAIDWCGAQVYPMYTEALAVGATAVRLQALTAAPGQEVTRVGLGLSVQDGHLVLGGKAVAGVDIWQETLLAGTAITVIAHSPDALLTLTPVWATATGECESWTGNYGLVVDLMPDGPVTLWCSTGPGTPDFNELVVQVSTDVTALLGPDDARVFPPTMPMVRPTTAQSRSDHPAPAPTPQSSPESSQSPAAKPPSVGRALHDLGTAMYERGEHDSARMLWTQAAEAGHPGAAYDLGVTLMRSGEHAGARIWLATIADTDPRASELLSQLG</sequence>
<keyword evidence="3" id="KW-1185">Reference proteome</keyword>
<dbReference type="Proteomes" id="UP000612956">
    <property type="component" value="Unassembled WGS sequence"/>
</dbReference>
<dbReference type="RefSeq" id="WP_188826998.1">
    <property type="nucleotide sequence ID" value="NZ_BMMW01000001.1"/>
</dbReference>
<reference evidence="2" key="2">
    <citation type="submission" date="2020-09" db="EMBL/GenBank/DDBJ databases">
        <authorList>
            <person name="Sun Q."/>
            <person name="Zhou Y."/>
        </authorList>
    </citation>
    <scope>NUCLEOTIDE SEQUENCE</scope>
    <source>
        <strain evidence="2">CGMCC 4.7278</strain>
    </source>
</reference>
<comment type="caution">
    <text evidence="2">The sequence shown here is derived from an EMBL/GenBank/DDBJ whole genome shotgun (WGS) entry which is preliminary data.</text>
</comment>
<dbReference type="SUPFAM" id="SSF48452">
    <property type="entry name" value="TPR-like"/>
    <property type="match status" value="1"/>
</dbReference>
<proteinExistence type="predicted"/>
<accession>A0A917V4F3</accession>
<evidence type="ECO:0000256" key="1">
    <source>
        <dbReference type="SAM" id="MobiDB-lite"/>
    </source>
</evidence>
<dbReference type="Gene3D" id="1.25.40.10">
    <property type="entry name" value="Tetratricopeptide repeat domain"/>
    <property type="match status" value="1"/>
</dbReference>
<reference evidence="2" key="1">
    <citation type="journal article" date="2014" name="Int. J. Syst. Evol. Microbiol.">
        <title>Complete genome sequence of Corynebacterium casei LMG S-19264T (=DSM 44701T), isolated from a smear-ripened cheese.</title>
        <authorList>
            <consortium name="US DOE Joint Genome Institute (JGI-PGF)"/>
            <person name="Walter F."/>
            <person name="Albersmeier A."/>
            <person name="Kalinowski J."/>
            <person name="Ruckert C."/>
        </authorList>
    </citation>
    <scope>NUCLEOTIDE SEQUENCE</scope>
    <source>
        <strain evidence="2">CGMCC 4.7278</strain>
    </source>
</reference>
<feature type="compositionally biased region" description="Low complexity" evidence="1">
    <location>
        <begin position="203"/>
        <end position="217"/>
    </location>
</feature>